<feature type="compositionally biased region" description="Basic and acidic residues" evidence="8">
    <location>
        <begin position="506"/>
        <end position="518"/>
    </location>
</feature>
<keyword evidence="12" id="KW-1185">Reference proteome</keyword>
<feature type="domain" description="RZ-type" evidence="10">
    <location>
        <begin position="426"/>
        <end position="501"/>
    </location>
</feature>
<dbReference type="GO" id="GO:0008270">
    <property type="term" value="F:zinc ion binding"/>
    <property type="evidence" value="ECO:0007669"/>
    <property type="project" value="UniProtKB-KW"/>
</dbReference>
<evidence type="ECO:0000259" key="10">
    <source>
        <dbReference type="PROSITE" id="PS51981"/>
    </source>
</evidence>
<evidence type="ECO:0000259" key="9">
    <source>
        <dbReference type="PROSITE" id="PS50089"/>
    </source>
</evidence>
<feature type="domain" description="RING-type" evidence="9">
    <location>
        <begin position="147"/>
        <end position="189"/>
    </location>
</feature>
<accession>A0A9D4I5R6</accession>
<dbReference type="Proteomes" id="UP000828390">
    <property type="component" value="Unassembled WGS sequence"/>
</dbReference>
<dbReference type="InterPro" id="IPR013083">
    <property type="entry name" value="Znf_RING/FYVE/PHD"/>
</dbReference>
<dbReference type="GO" id="GO:0005737">
    <property type="term" value="C:cytoplasm"/>
    <property type="evidence" value="ECO:0007669"/>
    <property type="project" value="UniProtKB-SubCell"/>
</dbReference>
<feature type="non-terminal residue" evidence="11">
    <location>
        <position position="1"/>
    </location>
</feature>
<comment type="caution">
    <text evidence="11">The sequence shown here is derived from an EMBL/GenBank/DDBJ whole genome shotgun (WGS) entry which is preliminary data.</text>
</comment>
<evidence type="ECO:0000256" key="7">
    <source>
        <dbReference type="PROSITE-ProRule" id="PRU00175"/>
    </source>
</evidence>
<comment type="subcellular location">
    <subcellularLocation>
        <location evidence="1">Cytoplasm</location>
    </subcellularLocation>
</comment>
<reference evidence="11" key="1">
    <citation type="journal article" date="2019" name="bioRxiv">
        <title>The Genome of the Zebra Mussel, Dreissena polymorpha: A Resource for Invasive Species Research.</title>
        <authorList>
            <person name="McCartney M.A."/>
            <person name="Auch B."/>
            <person name="Kono T."/>
            <person name="Mallez S."/>
            <person name="Zhang Y."/>
            <person name="Obille A."/>
            <person name="Becker A."/>
            <person name="Abrahante J.E."/>
            <person name="Garbe J."/>
            <person name="Badalamenti J.P."/>
            <person name="Herman A."/>
            <person name="Mangelson H."/>
            <person name="Liachko I."/>
            <person name="Sullivan S."/>
            <person name="Sone E.D."/>
            <person name="Koren S."/>
            <person name="Silverstein K.A.T."/>
            <person name="Beckman K.B."/>
            <person name="Gohl D.M."/>
        </authorList>
    </citation>
    <scope>NUCLEOTIDE SEQUENCE</scope>
    <source>
        <strain evidence="11">Duluth1</strain>
        <tissue evidence="11">Whole animal</tissue>
    </source>
</reference>
<dbReference type="PROSITE" id="PS50089">
    <property type="entry name" value="ZF_RING_2"/>
    <property type="match status" value="1"/>
</dbReference>
<evidence type="ECO:0000256" key="4">
    <source>
        <dbReference type="ARBA" id="ARBA00022771"/>
    </source>
</evidence>
<keyword evidence="5" id="KW-0862">Zinc</keyword>
<evidence type="ECO:0000256" key="6">
    <source>
        <dbReference type="ARBA" id="ARBA00022859"/>
    </source>
</evidence>
<dbReference type="SUPFAM" id="SSF48695">
    <property type="entry name" value="Multiheme cytochromes"/>
    <property type="match status" value="1"/>
</dbReference>
<dbReference type="InterPro" id="IPR031248">
    <property type="entry name" value="RNF213"/>
</dbReference>
<dbReference type="InterPro" id="IPR046439">
    <property type="entry name" value="ZF_RZ_dom"/>
</dbReference>
<evidence type="ECO:0000256" key="1">
    <source>
        <dbReference type="ARBA" id="ARBA00004496"/>
    </source>
</evidence>
<evidence type="ECO:0000256" key="2">
    <source>
        <dbReference type="ARBA" id="ARBA00022490"/>
    </source>
</evidence>
<protein>
    <recommendedName>
        <fullName evidence="13">RING-type domain-containing protein</fullName>
    </recommendedName>
</protein>
<dbReference type="PANTHER" id="PTHR22605">
    <property type="entry name" value="RZ-TYPE DOMAIN-CONTAINING PROTEIN"/>
    <property type="match status" value="1"/>
</dbReference>
<feature type="non-terminal residue" evidence="11">
    <location>
        <position position="543"/>
    </location>
</feature>
<feature type="region of interest" description="Disordered" evidence="8">
    <location>
        <begin position="488"/>
        <end position="518"/>
    </location>
</feature>
<evidence type="ECO:0008006" key="13">
    <source>
        <dbReference type="Google" id="ProtNLM"/>
    </source>
</evidence>
<evidence type="ECO:0000256" key="5">
    <source>
        <dbReference type="ARBA" id="ARBA00022833"/>
    </source>
</evidence>
<proteinExistence type="predicted"/>
<keyword evidence="6" id="KW-0391">Immunity</keyword>
<dbReference type="GO" id="GO:0016887">
    <property type="term" value="F:ATP hydrolysis activity"/>
    <property type="evidence" value="ECO:0007669"/>
    <property type="project" value="InterPro"/>
</dbReference>
<organism evidence="11 12">
    <name type="scientific">Dreissena polymorpha</name>
    <name type="common">Zebra mussel</name>
    <name type="synonym">Mytilus polymorpha</name>
    <dbReference type="NCBI Taxonomy" id="45954"/>
    <lineage>
        <taxon>Eukaryota</taxon>
        <taxon>Metazoa</taxon>
        <taxon>Spiralia</taxon>
        <taxon>Lophotrochozoa</taxon>
        <taxon>Mollusca</taxon>
        <taxon>Bivalvia</taxon>
        <taxon>Autobranchia</taxon>
        <taxon>Heteroconchia</taxon>
        <taxon>Euheterodonta</taxon>
        <taxon>Imparidentia</taxon>
        <taxon>Neoheterodontei</taxon>
        <taxon>Myida</taxon>
        <taxon>Dreissenoidea</taxon>
        <taxon>Dreissenidae</taxon>
        <taxon>Dreissena</taxon>
    </lineage>
</organism>
<gene>
    <name evidence="11" type="ORF">DPMN_183753</name>
</gene>
<reference evidence="11" key="2">
    <citation type="submission" date="2020-11" db="EMBL/GenBank/DDBJ databases">
        <authorList>
            <person name="McCartney M.A."/>
            <person name="Auch B."/>
            <person name="Kono T."/>
            <person name="Mallez S."/>
            <person name="Becker A."/>
            <person name="Gohl D.M."/>
            <person name="Silverstein K.A.T."/>
            <person name="Koren S."/>
            <person name="Bechman K.B."/>
            <person name="Herman A."/>
            <person name="Abrahante J.E."/>
            <person name="Garbe J."/>
        </authorList>
    </citation>
    <scope>NUCLEOTIDE SEQUENCE</scope>
    <source>
        <strain evidence="11">Duluth1</strain>
        <tissue evidence="11">Whole animal</tissue>
    </source>
</reference>
<dbReference type="PANTHER" id="PTHR22605:SF16">
    <property type="entry name" value="E3 UBIQUITIN-PROTEIN LIGASE RNF213"/>
    <property type="match status" value="1"/>
</dbReference>
<evidence type="ECO:0000256" key="8">
    <source>
        <dbReference type="SAM" id="MobiDB-lite"/>
    </source>
</evidence>
<keyword evidence="2" id="KW-0963">Cytoplasm</keyword>
<keyword evidence="3" id="KW-0479">Metal-binding</keyword>
<dbReference type="Pfam" id="PF20173">
    <property type="entry name" value="ZnF_RZ-type"/>
    <property type="match status" value="1"/>
</dbReference>
<dbReference type="InterPro" id="IPR001841">
    <property type="entry name" value="Znf_RING"/>
</dbReference>
<dbReference type="EMBL" id="JAIWYP010000010">
    <property type="protein sequence ID" value="KAH3749260.1"/>
    <property type="molecule type" value="Genomic_DNA"/>
</dbReference>
<evidence type="ECO:0000313" key="11">
    <source>
        <dbReference type="EMBL" id="KAH3749260.1"/>
    </source>
</evidence>
<dbReference type="PROSITE" id="PS51981">
    <property type="entry name" value="ZF_RZ"/>
    <property type="match status" value="1"/>
</dbReference>
<dbReference type="InterPro" id="IPR036280">
    <property type="entry name" value="Multihaem_cyt_sf"/>
</dbReference>
<dbReference type="GO" id="GO:0004842">
    <property type="term" value="F:ubiquitin-protein transferase activity"/>
    <property type="evidence" value="ECO:0007669"/>
    <property type="project" value="InterPro"/>
</dbReference>
<evidence type="ECO:0000313" key="12">
    <source>
        <dbReference type="Proteomes" id="UP000828390"/>
    </source>
</evidence>
<name>A0A9D4I5R6_DREPO</name>
<dbReference type="Gene3D" id="3.30.40.10">
    <property type="entry name" value="Zinc/RING finger domain, C3HC4 (zinc finger)"/>
    <property type="match status" value="1"/>
</dbReference>
<keyword evidence="4 7" id="KW-0863">Zinc-finger</keyword>
<dbReference type="GO" id="GO:0002376">
    <property type="term" value="P:immune system process"/>
    <property type="evidence" value="ECO:0007669"/>
    <property type="project" value="UniProtKB-KW"/>
</dbReference>
<sequence>ILTALHGLVTDLTPTSNGLKEGSAQRDWLKKVSFYRPVVETILTLTLPDGLQPNCKPLSTQTKSMWDKIVVMKLFLENVCSDETENKINITFSMTLWKLLGNEVNMKEIGTFNKVETFLKQCNKKACSDCQGYVEMVYVILLNFVKCDLCEADFTSVPLSLPCSKMHAVCETCFREMKANKDTSCPKCHEDLGKEWKAIKDIKKKIGNEKLEKYQQRCNTFFIEILTQLSLLLQLLLRTSDESYILGYLKRHLEQIKSAGSTSPIDVVGMYLLIINCWEDIMLQQFQKDDRLNFDKVYKATEKIRVIHNAQKSSEIEFTDQLYCVASTRACLKIAARCLFKITKSKCDCLFDNKEHYETYLCLAIHREIAGALLCSLEPLSSQNLKTLTESIQQNSLINKSNKDLIMNLTKNDLQPDFLSMFLPTMPEDTLEEIRDVLLATTNNENLLVYVCPNGHRYTIGNCGRPWVKAKCPECKAEIGGQLHKPVKGNDLYTGQDSTQKGHILQKADKGGSPRPERDLIPMHCSAIKLILHMAMFLGPVDQ</sequence>
<dbReference type="AlphaFoldDB" id="A0A9D4I5R6"/>
<evidence type="ECO:0000256" key="3">
    <source>
        <dbReference type="ARBA" id="ARBA00022723"/>
    </source>
</evidence>